<evidence type="ECO:0000256" key="1">
    <source>
        <dbReference type="ARBA" id="ARBA00007626"/>
    </source>
</evidence>
<sequence length="809" mass="90760">MCRVRASCFSTETHLGGSSQNLHPQGFVALNSKFNRSAQWRYTSSFLKGTGLCIFGINVSKHPKASSSTQYLVKNFMTVVHIGQEHLEIASTHLVDKGIIERKPQLVLRRPGLFVKEVQVLELKVGHHSELPLACLHVKPKLQRNLKKNGGGHNHLQIKLPKTILLPRIHVDAQPMAANMMCSDQVQKVIGFIQKAWASTGSIDEVMEKHNAQLSSRDISSMLLELQRCHDWQCTLVLFHWIKKQPWHRPNSRLYTRLIGFLGREGQVDQASLLFQEMLLEKCNVDQYTFTAMLNAYGKAHMFKEAISVFNHMKESHEPEKKPNTVTCNALINSLVKGGLYDLALKTFLDMQNATNGLNQACKPNVITYNVLINALCKEGLVEVGVRVLHTMQSGGDNQVLPNVATYNTVIDACAKLGFYEKVEELMEEMVEHGIEPDRITYTALIDAYGKSGQWEYAENTFKGMKGAHIEPDVMAYTAMIDAYAKEGLYKKAESLFKTMDQCGVRANEITYLSLIDAYGKGGLPEEAWSVFLAMEAAGYKGNVLIHSALIDAYGRAGCYKQAVEIFNNMRIYGCQPNLITYNAILSSCSKCDSWADAVVLLQCLQGSENGIEWTLRRLVSNNLPDEKLWESVSQMLEELKAQPKVMQYSFCNTVIDVLWSLGLRGRAAQVLSLARENQVYNHEFCIYSTTEWCLDLHRLSVGAACTMLLMWLEELHLALLWGEDSPEFVVIVTGKGKHSKSKSSMLKTPIDAQLVHLNFPFLEQGRNSGRVVASGSSVRDWLFSSGIKQQLSLVDATNPQPFYETLSK</sequence>
<dbReference type="InterPro" id="IPR036063">
    <property type="entry name" value="Smr_dom_sf"/>
</dbReference>
<evidence type="ECO:0000259" key="4">
    <source>
        <dbReference type="PROSITE" id="PS50828"/>
    </source>
</evidence>
<evidence type="ECO:0000256" key="2">
    <source>
        <dbReference type="ARBA" id="ARBA00022737"/>
    </source>
</evidence>
<dbReference type="Pfam" id="PF01535">
    <property type="entry name" value="PPR"/>
    <property type="match status" value="1"/>
</dbReference>
<dbReference type="NCBIfam" id="TIGR00756">
    <property type="entry name" value="PPR"/>
    <property type="match status" value="9"/>
</dbReference>
<dbReference type="EMBL" id="OZ019911">
    <property type="protein sequence ID" value="CAK9213267.1"/>
    <property type="molecule type" value="Genomic_DNA"/>
</dbReference>
<dbReference type="InterPro" id="IPR002885">
    <property type="entry name" value="PPR_rpt"/>
</dbReference>
<dbReference type="PANTHER" id="PTHR47447:SF28">
    <property type="entry name" value="PENTACOTRIPEPTIDE-REPEAT REGION OF PRORP DOMAIN-CONTAINING PROTEIN"/>
    <property type="match status" value="1"/>
</dbReference>
<evidence type="ECO:0000313" key="5">
    <source>
        <dbReference type="EMBL" id="CAK9213267.1"/>
    </source>
</evidence>
<gene>
    <name evidence="5" type="ORF">CSSPTR1EN2_LOCUS11651</name>
</gene>
<protein>
    <recommendedName>
        <fullName evidence="4">Smr domain-containing protein</fullName>
    </recommendedName>
</protein>
<reference evidence="5" key="1">
    <citation type="submission" date="2024-02" db="EMBL/GenBank/DDBJ databases">
        <authorList>
            <consortium name="ELIXIR-Norway"/>
            <consortium name="Elixir Norway"/>
        </authorList>
    </citation>
    <scope>NUCLEOTIDE SEQUENCE</scope>
</reference>
<feature type="repeat" description="PPR" evidence="3">
    <location>
        <begin position="403"/>
        <end position="437"/>
    </location>
</feature>
<accession>A0ABP0U595</accession>
<dbReference type="PROSITE" id="PS51375">
    <property type="entry name" value="PPR"/>
    <property type="match status" value="9"/>
</dbReference>
<name>A0ABP0U595_9BRYO</name>
<feature type="repeat" description="PPR" evidence="3">
    <location>
        <begin position="324"/>
        <end position="354"/>
    </location>
</feature>
<dbReference type="Gene3D" id="1.25.40.10">
    <property type="entry name" value="Tetratricopeptide repeat domain"/>
    <property type="match status" value="4"/>
</dbReference>
<feature type="repeat" description="PPR" evidence="3">
    <location>
        <begin position="365"/>
        <end position="399"/>
    </location>
</feature>
<feature type="repeat" description="PPR" evidence="3">
    <location>
        <begin position="438"/>
        <end position="472"/>
    </location>
</feature>
<dbReference type="Proteomes" id="UP001497512">
    <property type="component" value="Chromosome 19"/>
</dbReference>
<keyword evidence="6" id="KW-1185">Reference proteome</keyword>
<comment type="similarity">
    <text evidence="1">Belongs to the PPR family. P subfamily.</text>
</comment>
<dbReference type="PANTHER" id="PTHR47447">
    <property type="entry name" value="OS03G0856100 PROTEIN"/>
    <property type="match status" value="1"/>
</dbReference>
<dbReference type="PROSITE" id="PS50828">
    <property type="entry name" value="SMR"/>
    <property type="match status" value="1"/>
</dbReference>
<evidence type="ECO:0000313" key="6">
    <source>
        <dbReference type="Proteomes" id="UP001497512"/>
    </source>
</evidence>
<feature type="repeat" description="PPR" evidence="3">
    <location>
        <begin position="473"/>
        <end position="507"/>
    </location>
</feature>
<keyword evidence="2" id="KW-0677">Repeat</keyword>
<dbReference type="InterPro" id="IPR011990">
    <property type="entry name" value="TPR-like_helical_dom_sf"/>
</dbReference>
<dbReference type="SMART" id="SM00463">
    <property type="entry name" value="SMR"/>
    <property type="match status" value="1"/>
</dbReference>
<dbReference type="Gene3D" id="3.30.1370.110">
    <property type="match status" value="1"/>
</dbReference>
<feature type="domain" description="Smr" evidence="4">
    <location>
        <begin position="695"/>
        <end position="748"/>
    </location>
</feature>
<dbReference type="Pfam" id="PF12854">
    <property type="entry name" value="PPR_1"/>
    <property type="match status" value="1"/>
</dbReference>
<feature type="repeat" description="PPR" evidence="3">
    <location>
        <begin position="251"/>
        <end position="285"/>
    </location>
</feature>
<proteinExistence type="inferred from homology"/>
<feature type="repeat" description="PPR" evidence="3">
    <location>
        <begin position="286"/>
        <end position="316"/>
    </location>
</feature>
<dbReference type="InterPro" id="IPR002625">
    <property type="entry name" value="Smr_dom"/>
</dbReference>
<evidence type="ECO:0000256" key="3">
    <source>
        <dbReference type="PROSITE-ProRule" id="PRU00708"/>
    </source>
</evidence>
<dbReference type="Pfam" id="PF13812">
    <property type="entry name" value="PPR_3"/>
    <property type="match status" value="1"/>
</dbReference>
<dbReference type="SUPFAM" id="SSF160443">
    <property type="entry name" value="SMR domain-like"/>
    <property type="match status" value="1"/>
</dbReference>
<dbReference type="Pfam" id="PF13041">
    <property type="entry name" value="PPR_2"/>
    <property type="match status" value="3"/>
</dbReference>
<feature type="repeat" description="PPR" evidence="3">
    <location>
        <begin position="508"/>
        <end position="542"/>
    </location>
</feature>
<organism evidence="5 6">
    <name type="scientific">Sphagnum troendelagicum</name>
    <dbReference type="NCBI Taxonomy" id="128251"/>
    <lineage>
        <taxon>Eukaryota</taxon>
        <taxon>Viridiplantae</taxon>
        <taxon>Streptophyta</taxon>
        <taxon>Embryophyta</taxon>
        <taxon>Bryophyta</taxon>
        <taxon>Sphagnophytina</taxon>
        <taxon>Sphagnopsida</taxon>
        <taxon>Sphagnales</taxon>
        <taxon>Sphagnaceae</taxon>
        <taxon>Sphagnum</taxon>
    </lineage>
</organism>
<feature type="repeat" description="PPR" evidence="3">
    <location>
        <begin position="543"/>
        <end position="577"/>
    </location>
</feature>